<dbReference type="GO" id="GO:0043622">
    <property type="term" value="P:cortical microtubule organization"/>
    <property type="evidence" value="ECO:0007669"/>
    <property type="project" value="TreeGrafter"/>
</dbReference>
<proteinExistence type="predicted"/>
<dbReference type="EMBL" id="CP144695">
    <property type="protein sequence ID" value="WVZ05495.1"/>
    <property type="molecule type" value="Genomic_DNA"/>
</dbReference>
<dbReference type="Proteomes" id="UP001374535">
    <property type="component" value="Chromosome 6"/>
</dbReference>
<sequence>MVNSKLGVTLYLVVEMPPSPAMRFSPGREPRADGHKRGRSLESGLLIREKDEDLTLFNEMQSREKESFLLQLTDDLEDSFCNFLHLHHTKRMFLFLVAAFG</sequence>
<evidence type="ECO:0000313" key="1">
    <source>
        <dbReference type="EMBL" id="WVZ05495.1"/>
    </source>
</evidence>
<dbReference type="PANTHER" id="PTHR31949">
    <property type="entry name" value="GASTRIC MUCIN-LIKE PROTEIN"/>
    <property type="match status" value="1"/>
</dbReference>
<keyword evidence="2" id="KW-1185">Reference proteome</keyword>
<reference evidence="1 2" key="1">
    <citation type="journal article" date="2023" name="Life. Sci Alliance">
        <title>Evolutionary insights into 3D genome organization and epigenetic landscape of Vigna mungo.</title>
        <authorList>
            <person name="Junaid A."/>
            <person name="Singh B."/>
            <person name="Bhatia S."/>
        </authorList>
    </citation>
    <scope>NUCLEOTIDE SEQUENCE [LARGE SCALE GENOMIC DNA]</scope>
    <source>
        <strain evidence="1">Urdbean</strain>
    </source>
</reference>
<gene>
    <name evidence="1" type="ORF">V8G54_018841</name>
</gene>
<dbReference type="GO" id="GO:0055028">
    <property type="term" value="C:cortical microtubule"/>
    <property type="evidence" value="ECO:0007669"/>
    <property type="project" value="TreeGrafter"/>
</dbReference>
<organism evidence="1 2">
    <name type="scientific">Vigna mungo</name>
    <name type="common">Black gram</name>
    <name type="synonym">Phaseolus mungo</name>
    <dbReference type="NCBI Taxonomy" id="3915"/>
    <lineage>
        <taxon>Eukaryota</taxon>
        <taxon>Viridiplantae</taxon>
        <taxon>Streptophyta</taxon>
        <taxon>Embryophyta</taxon>
        <taxon>Tracheophyta</taxon>
        <taxon>Spermatophyta</taxon>
        <taxon>Magnoliopsida</taxon>
        <taxon>eudicotyledons</taxon>
        <taxon>Gunneridae</taxon>
        <taxon>Pentapetalae</taxon>
        <taxon>rosids</taxon>
        <taxon>fabids</taxon>
        <taxon>Fabales</taxon>
        <taxon>Fabaceae</taxon>
        <taxon>Papilionoideae</taxon>
        <taxon>50 kb inversion clade</taxon>
        <taxon>NPAAA clade</taxon>
        <taxon>indigoferoid/millettioid clade</taxon>
        <taxon>Phaseoleae</taxon>
        <taxon>Vigna</taxon>
    </lineage>
</organism>
<accession>A0AAQ3N9G6</accession>
<protein>
    <submittedName>
        <fullName evidence="1">Uncharacterized protein</fullName>
    </submittedName>
</protein>
<dbReference type="AlphaFoldDB" id="A0AAQ3N9G6"/>
<evidence type="ECO:0000313" key="2">
    <source>
        <dbReference type="Proteomes" id="UP001374535"/>
    </source>
</evidence>
<dbReference type="PANTHER" id="PTHR31949:SF3">
    <property type="entry name" value="RUN_FYVE DOMAIN PROTEIN"/>
    <property type="match status" value="1"/>
</dbReference>
<name>A0AAQ3N9G6_VIGMU</name>